<feature type="compositionally biased region" description="Acidic residues" evidence="1">
    <location>
        <begin position="87"/>
        <end position="102"/>
    </location>
</feature>
<dbReference type="EMBL" id="JAXQNO010000008">
    <property type="protein sequence ID" value="KAK4793754.1"/>
    <property type="molecule type" value="Genomic_DNA"/>
</dbReference>
<feature type="domain" description="DUF7912" evidence="2">
    <location>
        <begin position="224"/>
        <end position="313"/>
    </location>
</feature>
<gene>
    <name evidence="3" type="ORF">SAY86_024189</name>
</gene>
<organism evidence="3 4">
    <name type="scientific">Trapa natans</name>
    <name type="common">Water chestnut</name>
    <dbReference type="NCBI Taxonomy" id="22666"/>
    <lineage>
        <taxon>Eukaryota</taxon>
        <taxon>Viridiplantae</taxon>
        <taxon>Streptophyta</taxon>
        <taxon>Embryophyta</taxon>
        <taxon>Tracheophyta</taxon>
        <taxon>Spermatophyta</taxon>
        <taxon>Magnoliopsida</taxon>
        <taxon>eudicotyledons</taxon>
        <taxon>Gunneridae</taxon>
        <taxon>Pentapetalae</taxon>
        <taxon>rosids</taxon>
        <taxon>malvids</taxon>
        <taxon>Myrtales</taxon>
        <taxon>Lythraceae</taxon>
        <taxon>Trapa</taxon>
    </lineage>
</organism>
<evidence type="ECO:0000313" key="3">
    <source>
        <dbReference type="EMBL" id="KAK4793754.1"/>
    </source>
</evidence>
<feature type="compositionally biased region" description="Polar residues" evidence="1">
    <location>
        <begin position="71"/>
        <end position="83"/>
    </location>
</feature>
<name>A0AAN7LYR3_TRANT</name>
<proteinExistence type="inferred from homology"/>
<feature type="region of interest" description="Disordered" evidence="1">
    <location>
        <begin position="71"/>
        <end position="127"/>
    </location>
</feature>
<dbReference type="InterPro" id="IPR057234">
    <property type="entry name" value="DUF7912"/>
</dbReference>
<evidence type="ECO:0000313" key="4">
    <source>
        <dbReference type="Proteomes" id="UP001346149"/>
    </source>
</evidence>
<accession>A0AAN7LYR3</accession>
<reference evidence="3 4" key="1">
    <citation type="journal article" date="2023" name="Hortic Res">
        <title>Pangenome of water caltrop reveals structural variations and asymmetric subgenome divergence after allopolyploidization.</title>
        <authorList>
            <person name="Zhang X."/>
            <person name="Chen Y."/>
            <person name="Wang L."/>
            <person name="Yuan Y."/>
            <person name="Fang M."/>
            <person name="Shi L."/>
            <person name="Lu R."/>
            <person name="Comes H.P."/>
            <person name="Ma Y."/>
            <person name="Chen Y."/>
            <person name="Huang G."/>
            <person name="Zhou Y."/>
            <person name="Zheng Z."/>
            <person name="Qiu Y."/>
        </authorList>
    </citation>
    <scope>NUCLEOTIDE SEQUENCE [LARGE SCALE GENOMIC DNA]</scope>
    <source>
        <strain evidence="3">F231</strain>
    </source>
</reference>
<keyword evidence="4" id="KW-1185">Reference proteome</keyword>
<dbReference type="AlphaFoldDB" id="A0AAN7LYR3"/>
<dbReference type="Pfam" id="PF25498">
    <property type="entry name" value="DUF7912"/>
    <property type="match status" value="1"/>
</dbReference>
<dbReference type="GO" id="GO:0042274">
    <property type="term" value="P:ribosomal small subunit biogenesis"/>
    <property type="evidence" value="ECO:0007669"/>
    <property type="project" value="InterPro"/>
</dbReference>
<protein>
    <recommendedName>
        <fullName evidence="2">DUF7912 domain-containing protein</fullName>
    </recommendedName>
</protein>
<comment type="caution">
    <text evidence="3">The sequence shown here is derived from an EMBL/GenBank/DDBJ whole genome shotgun (WGS) entry which is preliminary data.</text>
</comment>
<evidence type="ECO:0000259" key="2">
    <source>
        <dbReference type="Pfam" id="PF25498"/>
    </source>
</evidence>
<sequence length="316" mass="35476">MSYMTMVSRTLRFLHRPCNSSRRCLRSSSFHSDSPSAPLFLRTISPRLAFSSDLFHSVGVLSHSYSLSSPFTTTGRSLNTKSGFSDGADDFEDEPFSDEVDGEEHTADEWEEEEEEAQPKLGDGGDGGGIVLNDVPWGEQALEIAREVLSHCGDDVEIFAFKTTPRGYIYVRIDKLSNKYGCPSFEEIESYSQEYKKVLDEAGDLGKLPKNLALEVSSPGAERLLKVPDDLPRFQDMPMRVSYMDDGTPANYPEKTGVFFLESIEPDSGLCVWKLADVKENRDPQSKGRGLSRKQKDWRLEIPCGNCKMVTLYLDY</sequence>
<dbReference type="HAMAP" id="MF_01077">
    <property type="entry name" value="RimP"/>
    <property type="match status" value="1"/>
</dbReference>
<evidence type="ECO:0000256" key="1">
    <source>
        <dbReference type="SAM" id="MobiDB-lite"/>
    </source>
</evidence>
<dbReference type="InterPro" id="IPR003728">
    <property type="entry name" value="Ribosome_maturation_RimP"/>
</dbReference>
<dbReference type="PANTHER" id="PTHR34544:SF3">
    <property type="entry name" value="OS07G0155200 PROTEIN"/>
    <property type="match status" value="1"/>
</dbReference>
<dbReference type="Proteomes" id="UP001346149">
    <property type="component" value="Unassembled WGS sequence"/>
</dbReference>
<dbReference type="PANTHER" id="PTHR34544">
    <property type="entry name" value="OSJNBA0006B20.18 PROTEIN"/>
    <property type="match status" value="1"/>
</dbReference>